<dbReference type="Pfam" id="PF13469">
    <property type="entry name" value="Sulfotransfer_3"/>
    <property type="match status" value="1"/>
</dbReference>
<dbReference type="PANTHER" id="PTHR12788">
    <property type="entry name" value="PROTEIN-TYROSINE SULFOTRANSFERASE 2"/>
    <property type="match status" value="1"/>
</dbReference>
<keyword evidence="2" id="KW-0802">TPR repeat</keyword>
<dbReference type="InterPro" id="IPR019734">
    <property type="entry name" value="TPR_rpt"/>
</dbReference>
<comment type="caution">
    <text evidence="3">The sequence shown here is derived from an EMBL/GenBank/DDBJ whole genome shotgun (WGS) entry which is preliminary data.</text>
</comment>
<dbReference type="InterPro" id="IPR027417">
    <property type="entry name" value="P-loop_NTPase"/>
</dbReference>
<dbReference type="Proteomes" id="UP001143307">
    <property type="component" value="Unassembled WGS sequence"/>
</dbReference>
<evidence type="ECO:0000313" key="4">
    <source>
        <dbReference type="Proteomes" id="UP001143307"/>
    </source>
</evidence>
<evidence type="ECO:0000256" key="1">
    <source>
        <dbReference type="ARBA" id="ARBA00022679"/>
    </source>
</evidence>
<sequence length="619" mass="68401">MSSDLLQKAESAHRRGDLLNAEQLYRQLLREESTNASALFGLGTLAMQRGKHTHAADLLLQAAKIEPDAADISLNLALALQRSGQLQAATVHALHSAKLASGDEHFANVIGKLLLDLRQPRAALDLLRSCTPSQLSTTILIGRAMGALGDWDRAVALLRTLAESNNDNPDIAVELSLAAGKLRDYPLAIASYQQYMTLIEPTAQDYLRFADLYLIARDTSNSDRQLRLAREAGITGADYHVLRGRLDRLSGDMQSAQVNAVAALGYQPDHGQAWSLRIESANDTDLEDSVAALSLELADETSAATPYYRTLMLYAVAAGQDRLGDLTAAAQAFNQANALQMRALADSSRTYDIDAESTRTERLKRQHRTQLKEACVSQYRPIFIVGMPRSGTTLIEKVISRLAGVTPGGENEALTFIAAQYQRDVMTGRLPEPEGLSPSQWQDLASRYIALSPGANNIFTDKMPHNFQHVGLILGMFPHARVIQMRREPRDNCLSIYQRPFPEGHNYACDAITLGHAWCQAQGLMDYWVELDPTKVKDQNFADFVDNPEEASKALADFCQLPWHPECLISDLQDNPSFTFSELQVRSSISNTAVGRWQRYAEVMPEFFAALAEQGCLER</sequence>
<keyword evidence="4" id="KW-1185">Reference proteome</keyword>
<dbReference type="PROSITE" id="PS50005">
    <property type="entry name" value="TPR"/>
    <property type="match status" value="1"/>
</dbReference>
<dbReference type="PANTHER" id="PTHR12788:SF10">
    <property type="entry name" value="PROTEIN-TYROSINE SULFOTRANSFERASE"/>
    <property type="match status" value="1"/>
</dbReference>
<dbReference type="InterPro" id="IPR011990">
    <property type="entry name" value="TPR-like_helical_dom_sf"/>
</dbReference>
<keyword evidence="1" id="KW-0808">Transferase</keyword>
<gene>
    <name evidence="3" type="ORF">EYC87_08535</name>
</gene>
<name>A0ABT3SUK2_9GAMM</name>
<accession>A0ABT3SUK2</accession>
<evidence type="ECO:0000313" key="3">
    <source>
        <dbReference type="EMBL" id="MCX2973620.1"/>
    </source>
</evidence>
<dbReference type="SMART" id="SM00028">
    <property type="entry name" value="TPR"/>
    <property type="match status" value="4"/>
</dbReference>
<dbReference type="InterPro" id="IPR026634">
    <property type="entry name" value="TPST-like"/>
</dbReference>
<dbReference type="SUPFAM" id="SSF52540">
    <property type="entry name" value="P-loop containing nucleoside triphosphate hydrolases"/>
    <property type="match status" value="1"/>
</dbReference>
<organism evidence="3 4">
    <name type="scientific">Candidatus Seongchinamella marina</name>
    <dbReference type="NCBI Taxonomy" id="2518990"/>
    <lineage>
        <taxon>Bacteria</taxon>
        <taxon>Pseudomonadati</taxon>
        <taxon>Pseudomonadota</taxon>
        <taxon>Gammaproteobacteria</taxon>
        <taxon>Cellvibrionales</taxon>
        <taxon>Halieaceae</taxon>
        <taxon>Seongchinamella</taxon>
    </lineage>
</organism>
<feature type="repeat" description="TPR" evidence="2">
    <location>
        <begin position="36"/>
        <end position="69"/>
    </location>
</feature>
<dbReference type="SUPFAM" id="SSF81901">
    <property type="entry name" value="HCP-like"/>
    <property type="match status" value="1"/>
</dbReference>
<dbReference type="Gene3D" id="1.25.40.10">
    <property type="entry name" value="Tetratricopeptide repeat domain"/>
    <property type="match status" value="1"/>
</dbReference>
<protein>
    <submittedName>
        <fullName evidence="3">Sulfotransferase family protein</fullName>
    </submittedName>
</protein>
<reference evidence="3" key="1">
    <citation type="submission" date="2019-02" db="EMBL/GenBank/DDBJ databases">
        <authorList>
            <person name="Li S.-H."/>
        </authorList>
    </citation>
    <scope>NUCLEOTIDE SEQUENCE</scope>
    <source>
        <strain evidence="3">IMCC8485</strain>
    </source>
</reference>
<dbReference type="Pfam" id="PF13432">
    <property type="entry name" value="TPR_16"/>
    <property type="match status" value="2"/>
</dbReference>
<dbReference type="RefSeq" id="WP_279252513.1">
    <property type="nucleotide sequence ID" value="NZ_SHNP01000003.1"/>
</dbReference>
<proteinExistence type="predicted"/>
<dbReference type="EMBL" id="SHNP01000003">
    <property type="protein sequence ID" value="MCX2973620.1"/>
    <property type="molecule type" value="Genomic_DNA"/>
</dbReference>
<dbReference type="Gene3D" id="3.40.50.300">
    <property type="entry name" value="P-loop containing nucleotide triphosphate hydrolases"/>
    <property type="match status" value="1"/>
</dbReference>
<evidence type="ECO:0000256" key="2">
    <source>
        <dbReference type="PROSITE-ProRule" id="PRU00339"/>
    </source>
</evidence>